<dbReference type="KEGG" id="cmav:ABHF33_07155"/>
<organism evidence="1">
    <name type="scientific">Chitinibacter mangrovi</name>
    <dbReference type="NCBI Taxonomy" id="3153927"/>
    <lineage>
        <taxon>Bacteria</taxon>
        <taxon>Pseudomonadati</taxon>
        <taxon>Pseudomonadota</taxon>
        <taxon>Betaproteobacteria</taxon>
        <taxon>Neisseriales</taxon>
        <taxon>Chitinibacteraceae</taxon>
        <taxon>Chitinibacter</taxon>
    </lineage>
</organism>
<accession>A0AAU7FET4</accession>
<dbReference type="AlphaFoldDB" id="A0AAU7FET4"/>
<dbReference type="RefSeq" id="WP_348946307.1">
    <property type="nucleotide sequence ID" value="NZ_CP157355.1"/>
</dbReference>
<dbReference type="InterPro" id="IPR032325">
    <property type="entry name" value="DUF4852"/>
</dbReference>
<reference evidence="1" key="1">
    <citation type="submission" date="2024-05" db="EMBL/GenBank/DDBJ databases">
        <authorList>
            <person name="Yang L."/>
            <person name="Pan L."/>
        </authorList>
    </citation>
    <scope>NUCLEOTIDE SEQUENCE</scope>
    <source>
        <strain evidence="1">FCG-7</strain>
    </source>
</reference>
<dbReference type="PROSITE" id="PS51257">
    <property type="entry name" value="PROKAR_LIPOPROTEIN"/>
    <property type="match status" value="1"/>
</dbReference>
<dbReference type="Pfam" id="PF16144">
    <property type="entry name" value="DUF4852"/>
    <property type="match status" value="1"/>
</dbReference>
<sequence length="284" mass="31326">MKNIALAMVTACVALSGCSKSPQNQTPQERCEAYFKAAASKNPEMVNVEPFVRECMSNFDRYKKIYDENDVKQSAGGNSEVFAAAQAAAPTLPLGDKAFPLNQYTEVSNSLPIVQAYYVLNGMPAKFDLMAALASNDYARENDSFKKQDLLKVIQPKLEQQMAALKAKPYMVIDISVKLGAYDFNKKGFPINGISEDGFLSYRDVGAAYALKFSNANDYSFFANADESSAREIEALRNSQGSWVNYSAKAYVFAQAAEDKNGRNMVVGQIMKLVVNKQDGTKFF</sequence>
<protein>
    <submittedName>
        <fullName evidence="1">DUF4852 domain-containing protein</fullName>
    </submittedName>
</protein>
<name>A0AAU7FET4_9NEIS</name>
<proteinExistence type="predicted"/>
<gene>
    <name evidence="1" type="ORF">ABHF33_07155</name>
</gene>
<evidence type="ECO:0000313" key="1">
    <source>
        <dbReference type="EMBL" id="XBM02039.1"/>
    </source>
</evidence>
<dbReference type="EMBL" id="CP157355">
    <property type="protein sequence ID" value="XBM02039.1"/>
    <property type="molecule type" value="Genomic_DNA"/>
</dbReference>